<organism evidence="1 3">
    <name type="scientific">Enterococcus malodoratus ATCC 43197</name>
    <dbReference type="NCBI Taxonomy" id="1158601"/>
    <lineage>
        <taxon>Bacteria</taxon>
        <taxon>Bacillati</taxon>
        <taxon>Bacillota</taxon>
        <taxon>Bacilli</taxon>
        <taxon>Lactobacillales</taxon>
        <taxon>Enterococcaceae</taxon>
        <taxon>Enterococcus</taxon>
    </lineage>
</organism>
<dbReference type="EMBL" id="AJAK01000020">
    <property type="protein sequence ID" value="EOH75147.1"/>
    <property type="molecule type" value="Genomic_DNA"/>
</dbReference>
<dbReference type="PANTHER" id="PTHR10000:SF23">
    <property type="entry name" value="5-AMINO-6-(5-PHOSPHO-D-RIBITYLAMINO)URACIL PHOSPHATASE YITU"/>
    <property type="match status" value="1"/>
</dbReference>
<reference evidence="2 4" key="2">
    <citation type="submission" date="2013-03" db="EMBL/GenBank/DDBJ databases">
        <title>The Genome Sequence of Enterococcus malodoratus ATCC_43197 (PacBio/Illumina hybrid assembly).</title>
        <authorList>
            <consortium name="The Broad Institute Genomics Platform"/>
            <consortium name="The Broad Institute Genome Sequencing Center for Infectious Disease"/>
            <person name="Earl A."/>
            <person name="Russ C."/>
            <person name="Gilmore M."/>
            <person name="Surin D."/>
            <person name="Walker B."/>
            <person name="Young S."/>
            <person name="Zeng Q."/>
            <person name="Gargeya S."/>
            <person name="Fitzgerald M."/>
            <person name="Haas B."/>
            <person name="Abouelleil A."/>
            <person name="Allen A.W."/>
            <person name="Alvarado L."/>
            <person name="Arachchi H.M."/>
            <person name="Berlin A.M."/>
            <person name="Chapman S.B."/>
            <person name="Gainer-Dewar J."/>
            <person name="Goldberg J."/>
            <person name="Griggs A."/>
            <person name="Gujja S."/>
            <person name="Hansen M."/>
            <person name="Howarth C."/>
            <person name="Imamovic A."/>
            <person name="Ireland A."/>
            <person name="Larimer J."/>
            <person name="McCowan C."/>
            <person name="Murphy C."/>
            <person name="Pearson M."/>
            <person name="Poon T.W."/>
            <person name="Priest M."/>
            <person name="Roberts A."/>
            <person name="Saif S."/>
            <person name="Shea T."/>
            <person name="Sisk P."/>
            <person name="Sykes S."/>
            <person name="Wortman J."/>
            <person name="Nusbaum C."/>
            <person name="Birren B."/>
        </authorList>
    </citation>
    <scope>NUCLEOTIDE SEQUENCE [LARGE SCALE GENOMIC DNA]</scope>
    <source>
        <strain evidence="2 4">ATCC 43197</strain>
    </source>
</reference>
<dbReference type="PROSITE" id="PS01228">
    <property type="entry name" value="COF_1"/>
    <property type="match status" value="1"/>
</dbReference>
<dbReference type="Proteomes" id="UP000013783">
    <property type="component" value="Unassembled WGS sequence"/>
</dbReference>
<gene>
    <name evidence="2" type="ORF">I585_02130</name>
    <name evidence="1" type="ORF">UAI_02949</name>
</gene>
<keyword evidence="1" id="KW-0378">Hydrolase</keyword>
<dbReference type="EMBL" id="ASWA01000003">
    <property type="protein sequence ID" value="EOT66609.1"/>
    <property type="molecule type" value="Genomic_DNA"/>
</dbReference>
<dbReference type="SFLD" id="SFLDS00003">
    <property type="entry name" value="Haloacid_Dehalogenase"/>
    <property type="match status" value="1"/>
</dbReference>
<dbReference type="Pfam" id="PF08282">
    <property type="entry name" value="Hydrolase_3"/>
    <property type="match status" value="1"/>
</dbReference>
<evidence type="ECO:0000313" key="1">
    <source>
        <dbReference type="EMBL" id="EOH75147.1"/>
    </source>
</evidence>
<dbReference type="NCBIfam" id="TIGR00099">
    <property type="entry name" value="Cof-subfamily"/>
    <property type="match status" value="1"/>
</dbReference>
<dbReference type="AlphaFoldDB" id="R2NSW6"/>
<dbReference type="GO" id="GO:0000287">
    <property type="term" value="F:magnesium ion binding"/>
    <property type="evidence" value="ECO:0007669"/>
    <property type="project" value="TreeGrafter"/>
</dbReference>
<dbReference type="InterPro" id="IPR000150">
    <property type="entry name" value="Cof"/>
</dbReference>
<accession>R2NSW6</accession>
<proteinExistence type="predicted"/>
<dbReference type="PANTHER" id="PTHR10000">
    <property type="entry name" value="PHOSPHOSERINE PHOSPHATASE"/>
    <property type="match status" value="1"/>
</dbReference>
<evidence type="ECO:0000313" key="4">
    <source>
        <dbReference type="Proteomes" id="UP000014148"/>
    </source>
</evidence>
<dbReference type="GeneID" id="79784526"/>
<reference evidence="1 3" key="1">
    <citation type="submission" date="2013-02" db="EMBL/GenBank/DDBJ databases">
        <title>The Genome Sequence of Enterococcus malodoratus ATCC_43197.</title>
        <authorList>
            <consortium name="The Broad Institute Genome Sequencing Platform"/>
            <consortium name="The Broad Institute Genome Sequencing Center for Infectious Disease"/>
            <person name="Earl A.M."/>
            <person name="Gilmore M.S."/>
            <person name="Lebreton F."/>
            <person name="Walker B."/>
            <person name="Young S.K."/>
            <person name="Zeng Q."/>
            <person name="Gargeya S."/>
            <person name="Fitzgerald M."/>
            <person name="Haas B."/>
            <person name="Abouelleil A."/>
            <person name="Alvarado L."/>
            <person name="Arachchi H.M."/>
            <person name="Berlin A.M."/>
            <person name="Chapman S.B."/>
            <person name="Dewar J."/>
            <person name="Goldberg J."/>
            <person name="Griggs A."/>
            <person name="Gujja S."/>
            <person name="Hansen M."/>
            <person name="Howarth C."/>
            <person name="Imamovic A."/>
            <person name="Larimer J."/>
            <person name="McCowan C."/>
            <person name="Murphy C."/>
            <person name="Neiman D."/>
            <person name="Pearson M."/>
            <person name="Priest M."/>
            <person name="Roberts A."/>
            <person name="Saif S."/>
            <person name="Shea T."/>
            <person name="Sisk P."/>
            <person name="Sykes S."/>
            <person name="Wortman J."/>
            <person name="Nusbaum C."/>
            <person name="Birren B."/>
        </authorList>
    </citation>
    <scope>NUCLEOTIDE SEQUENCE [LARGE SCALE GENOMIC DNA]</scope>
    <source>
        <strain evidence="1 3">ATCC 43197</strain>
    </source>
</reference>
<dbReference type="Proteomes" id="UP000014148">
    <property type="component" value="Unassembled WGS sequence"/>
</dbReference>
<dbReference type="eggNOG" id="COG0561">
    <property type="taxonomic scope" value="Bacteria"/>
</dbReference>
<dbReference type="InterPro" id="IPR023214">
    <property type="entry name" value="HAD_sf"/>
</dbReference>
<sequence>MKLVAVDLDGTLLNKEGRVSEENAWALKEFDRQGGTVALATGRSIQSAKEVFETLNLSGYTLASNGAYVAKIENGEIKEVLKSYTILPDTVKTALSLAMKTEVTVVASRATQDDRISFAQDKNEVNSPYYAQFNLKESKADDLWEELEKEAISYFKLAFTDKDTSKLVKLRAQLERKQINSSYSDKYWLEVMAEGVNKGAALNFLTSHLSIELSDVLAFGDQENDLEMLTLSGNSIAMENAAPAVKKIADQLTKSNEESGVAFILKEYLA</sequence>
<name>R2NSW6_9ENTE</name>
<dbReference type="InterPro" id="IPR036412">
    <property type="entry name" value="HAD-like_sf"/>
</dbReference>
<evidence type="ECO:0000313" key="2">
    <source>
        <dbReference type="EMBL" id="EOT66609.1"/>
    </source>
</evidence>
<dbReference type="Gene3D" id="3.30.1240.10">
    <property type="match status" value="1"/>
</dbReference>
<dbReference type="GO" id="GO:0016791">
    <property type="term" value="F:phosphatase activity"/>
    <property type="evidence" value="ECO:0007669"/>
    <property type="project" value="UniProtKB-ARBA"/>
</dbReference>
<evidence type="ECO:0000313" key="3">
    <source>
        <dbReference type="Proteomes" id="UP000013783"/>
    </source>
</evidence>
<dbReference type="NCBIfam" id="TIGR01484">
    <property type="entry name" value="HAD-SF-IIB"/>
    <property type="match status" value="1"/>
</dbReference>
<keyword evidence="4" id="KW-1185">Reference proteome</keyword>
<dbReference type="CDD" id="cd07516">
    <property type="entry name" value="HAD_Pase"/>
    <property type="match status" value="1"/>
</dbReference>
<protein>
    <submittedName>
        <fullName evidence="1">Cof-like hydrolase</fullName>
    </submittedName>
</protein>
<dbReference type="OrthoDB" id="9781413at2"/>
<dbReference type="InterPro" id="IPR006379">
    <property type="entry name" value="HAD-SF_hydro_IIB"/>
</dbReference>
<comment type="caution">
    <text evidence="1">The sequence shown here is derived from an EMBL/GenBank/DDBJ whole genome shotgun (WGS) entry which is preliminary data.</text>
</comment>
<dbReference type="GO" id="GO:0005829">
    <property type="term" value="C:cytosol"/>
    <property type="evidence" value="ECO:0007669"/>
    <property type="project" value="TreeGrafter"/>
</dbReference>
<dbReference type="PATRIC" id="fig|1158601.3.peg.2919"/>
<dbReference type="STRING" id="71451.RV07_GL001684"/>
<dbReference type="SUPFAM" id="SSF56784">
    <property type="entry name" value="HAD-like"/>
    <property type="match status" value="1"/>
</dbReference>
<dbReference type="Gene3D" id="3.40.50.1000">
    <property type="entry name" value="HAD superfamily/HAD-like"/>
    <property type="match status" value="1"/>
</dbReference>
<dbReference type="SFLD" id="SFLDG01140">
    <property type="entry name" value="C2.B:_Phosphomannomutase_and_P"/>
    <property type="match status" value="1"/>
</dbReference>
<dbReference type="RefSeq" id="WP_010741749.1">
    <property type="nucleotide sequence ID" value="NZ_KB946251.1"/>
</dbReference>